<organism evidence="2">
    <name type="scientific">gut metagenome</name>
    <dbReference type="NCBI Taxonomy" id="749906"/>
    <lineage>
        <taxon>unclassified sequences</taxon>
        <taxon>metagenomes</taxon>
        <taxon>organismal metagenomes</taxon>
    </lineage>
</organism>
<name>J9G4G9_9ZZZZ</name>
<dbReference type="GO" id="GO:1902604">
    <property type="term" value="P:p-aminobenzoyl-glutamate transmembrane transport"/>
    <property type="evidence" value="ECO:0007669"/>
    <property type="project" value="InterPro"/>
</dbReference>
<feature type="transmembrane region" description="Helical" evidence="1">
    <location>
        <begin position="68"/>
        <end position="90"/>
    </location>
</feature>
<comment type="caution">
    <text evidence="2">The sequence shown here is derived from an EMBL/GenBank/DDBJ whole genome shotgun (WGS) entry which is preliminary data.</text>
</comment>
<feature type="transmembrane region" description="Helical" evidence="1">
    <location>
        <begin position="327"/>
        <end position="345"/>
    </location>
</feature>
<keyword evidence="1" id="KW-1133">Transmembrane helix</keyword>
<accession>J9G4G9</accession>
<dbReference type="AlphaFoldDB" id="J9G4G9"/>
<feature type="transmembrane region" description="Helical" evidence="1">
    <location>
        <begin position="365"/>
        <end position="387"/>
    </location>
</feature>
<feature type="transmembrane region" description="Helical" evidence="1">
    <location>
        <begin position="424"/>
        <end position="443"/>
    </location>
</feature>
<dbReference type="InterPro" id="IPR004697">
    <property type="entry name" value="AbgT"/>
</dbReference>
<proteinExistence type="predicted"/>
<feature type="transmembrane region" description="Helical" evidence="1">
    <location>
        <begin position="285"/>
        <end position="306"/>
    </location>
</feature>
<evidence type="ECO:0000313" key="2">
    <source>
        <dbReference type="EMBL" id="EJX02092.1"/>
    </source>
</evidence>
<dbReference type="PANTHER" id="PTHR30282">
    <property type="entry name" value="P-AMINOBENZOYL GLUTAMATE TRANSPORTER"/>
    <property type="match status" value="1"/>
</dbReference>
<dbReference type="EMBL" id="AMCI01002687">
    <property type="protein sequence ID" value="EJX02092.1"/>
    <property type="molecule type" value="Genomic_DNA"/>
</dbReference>
<feature type="transmembrane region" description="Helical" evidence="1">
    <location>
        <begin position="455"/>
        <end position="480"/>
    </location>
</feature>
<keyword evidence="1" id="KW-0812">Transmembrane</keyword>
<dbReference type="Pfam" id="PF03806">
    <property type="entry name" value="ABG_transport"/>
    <property type="match status" value="1"/>
</dbReference>
<feature type="transmembrane region" description="Helical" evidence="1">
    <location>
        <begin position="394"/>
        <end position="412"/>
    </location>
</feature>
<feature type="transmembrane region" description="Helical" evidence="1">
    <location>
        <begin position="110"/>
        <end position="143"/>
    </location>
</feature>
<reference evidence="2" key="1">
    <citation type="journal article" date="2012" name="PLoS ONE">
        <title>Gene sets for utilization of primary and secondary nutrition supplies in the distal gut of endangered iberian lynx.</title>
        <authorList>
            <person name="Alcaide M."/>
            <person name="Messina E."/>
            <person name="Richter M."/>
            <person name="Bargiela R."/>
            <person name="Peplies J."/>
            <person name="Huws S.A."/>
            <person name="Newbold C.J."/>
            <person name="Golyshin P.N."/>
            <person name="Simon M.A."/>
            <person name="Lopez G."/>
            <person name="Yakimov M.M."/>
            <person name="Ferrer M."/>
        </authorList>
    </citation>
    <scope>NUCLEOTIDE SEQUENCE</scope>
</reference>
<keyword evidence="1" id="KW-0472">Membrane</keyword>
<dbReference type="PANTHER" id="PTHR30282:SF0">
    <property type="entry name" value="P-AMINOBENZOYL-GLUTAMATE TRANSPORT PROTEIN"/>
    <property type="match status" value="1"/>
</dbReference>
<protein>
    <submittedName>
        <fullName evidence="2">Efflux pump component MtrF</fullName>
    </submittedName>
</protein>
<gene>
    <name evidence="2" type="ORF">EVA_09804</name>
</gene>
<dbReference type="GO" id="GO:0015558">
    <property type="term" value="F:secondary active p-aminobenzoyl-glutamate transmembrane transporter activity"/>
    <property type="evidence" value="ECO:0007669"/>
    <property type="project" value="InterPro"/>
</dbReference>
<feature type="transmembrane region" description="Helical" evidence="1">
    <location>
        <begin position="247"/>
        <end position="265"/>
    </location>
</feature>
<sequence>MKSKTKWRMSHPATMFMLLTVMVVFLSWICDIYGLKVTLLQTGEEVRVQSLLSPEGIRWWLRNSIKNFTGFAPLGMVIIAMFGLGVARHAGFIDACIRIGIGNREKKHKIVWWVIALGLLSNAVGDGGYIILLPIAAMLFQWVGMHPLAGMITAYVSVACGYSANIVLSTMDPLLAHTTQEAALAQTGYQGNTEPLCNYFFMSASTVLIAVIIYVITQKWLLCKLGTYTGGVKTEIYRPLSRKERRALMISVLVAALYISLVLWLTFSPYGILRGVNGGLMHSPFIAGILFLLSLGIGVTGMAYGFSSGRYHSDRDVIEGLVYPMQLLGVYFVIAFFAAQMFACLEYCHLDKCLAIFGAEMLSSFPVAPLGALVLFILFTACVNLIMVSATSKWAFMSFIFIPVFAQMGITPDVAQCAFRIGDSSTNALTPFLFYMPLVLTYMRQYDNRVTYGTLLKYTWLYSLVILAVWIVLFIVWFLLNIPVGL</sequence>
<evidence type="ECO:0000256" key="1">
    <source>
        <dbReference type="SAM" id="Phobius"/>
    </source>
</evidence>